<feature type="binding site" evidence="11">
    <location>
        <position position="141"/>
    </location>
    <ligand>
        <name>L-histidine</name>
        <dbReference type="ChEBI" id="CHEBI:57595"/>
    </ligand>
</feature>
<keyword evidence="7 10" id="KW-0648">Protein biosynthesis</keyword>
<dbReference type="Pfam" id="PF13393">
    <property type="entry name" value="tRNA-synt_His"/>
    <property type="match status" value="1"/>
</dbReference>
<dbReference type="InterPro" id="IPR036621">
    <property type="entry name" value="Anticodon-bd_dom_sf"/>
</dbReference>
<evidence type="ECO:0000256" key="4">
    <source>
        <dbReference type="ARBA" id="ARBA00022598"/>
    </source>
</evidence>
<evidence type="ECO:0000256" key="5">
    <source>
        <dbReference type="ARBA" id="ARBA00022741"/>
    </source>
</evidence>
<evidence type="ECO:0000256" key="7">
    <source>
        <dbReference type="ARBA" id="ARBA00022917"/>
    </source>
</evidence>
<keyword evidence="3 10" id="KW-0963">Cytoplasm</keyword>
<comment type="catalytic activity">
    <reaction evidence="9 10">
        <text>tRNA(His) + L-histidine + ATP = L-histidyl-tRNA(His) + AMP + diphosphate + H(+)</text>
        <dbReference type="Rhea" id="RHEA:17313"/>
        <dbReference type="Rhea" id="RHEA-COMP:9665"/>
        <dbReference type="Rhea" id="RHEA-COMP:9689"/>
        <dbReference type="ChEBI" id="CHEBI:15378"/>
        <dbReference type="ChEBI" id="CHEBI:30616"/>
        <dbReference type="ChEBI" id="CHEBI:33019"/>
        <dbReference type="ChEBI" id="CHEBI:57595"/>
        <dbReference type="ChEBI" id="CHEBI:78442"/>
        <dbReference type="ChEBI" id="CHEBI:78527"/>
        <dbReference type="ChEBI" id="CHEBI:456215"/>
        <dbReference type="EC" id="6.1.1.21"/>
    </reaction>
</comment>
<dbReference type="RefSeq" id="WP_090215744.1">
    <property type="nucleotide sequence ID" value="NZ_FMWG01000001.1"/>
</dbReference>
<organism evidence="13 14">
    <name type="scientific">Epibacterium ulvae</name>
    <dbReference type="NCBI Taxonomy" id="1156985"/>
    <lineage>
        <taxon>Bacteria</taxon>
        <taxon>Pseudomonadati</taxon>
        <taxon>Pseudomonadota</taxon>
        <taxon>Alphaproteobacteria</taxon>
        <taxon>Rhodobacterales</taxon>
        <taxon>Roseobacteraceae</taxon>
        <taxon>Epibacterium</taxon>
    </lineage>
</organism>
<dbReference type="HAMAP" id="MF_00127">
    <property type="entry name" value="His_tRNA_synth"/>
    <property type="match status" value="1"/>
</dbReference>
<dbReference type="NCBIfam" id="TIGR00442">
    <property type="entry name" value="hisS"/>
    <property type="match status" value="1"/>
</dbReference>
<evidence type="ECO:0000256" key="6">
    <source>
        <dbReference type="ARBA" id="ARBA00022840"/>
    </source>
</evidence>
<comment type="subcellular location">
    <subcellularLocation>
        <location evidence="10">Cytoplasm</location>
    </subcellularLocation>
</comment>
<dbReference type="Pfam" id="PF03129">
    <property type="entry name" value="HGTP_anticodon"/>
    <property type="match status" value="1"/>
</dbReference>
<comment type="subunit">
    <text evidence="2 10">Homodimer.</text>
</comment>
<dbReference type="InterPro" id="IPR045864">
    <property type="entry name" value="aa-tRNA-synth_II/BPL/LPL"/>
</dbReference>
<sequence length="495" mass="54084">MAKIKKQPRPKAQTPKGFRDYFGAEVSQRTEMLQAIAGVYHHYGFDALESSAVETVEALGKFLPDVDRPNEGVFAWQEFDENDKGDWMALRYDLTAPLARVYAQHRNDLPNPYRRYAMGPVWRNEKPGPGRYRQFYQCDADTVGTASMAADAEICMMLSDTLETVGIPRGDYLVRVNNRKVLNGVLEAMGLAEDDPKRDDVLRTIDKFDKVGESGVRELLGKGRLDASGAYIDGVGLGDAQADPVIAFLTSRADDVAGTMANLRAAVGGSKVGADGIAELELIGELVTAGGYSADQILIDPSIVRGLGYYTGPVFEAELTFEILDEKGRKRQFGSVSGGGRYDGLVKRFTGQEVPATGVSIGVDRLLAALREKGRISAQAKGPVVVTVMDRDRMADYQAIVAELRNAGIRAEVYLGNPKNFGNQLKYADKRNSPVAVIEGGDEKAQGIIQIKDLILGAKIAENATLEEWKERPSQFTVPRGDLIAKVREILESQD</sequence>
<evidence type="ECO:0000313" key="13">
    <source>
        <dbReference type="EMBL" id="SCZ51211.1"/>
    </source>
</evidence>
<dbReference type="EC" id="6.1.1.21" evidence="10"/>
<evidence type="ECO:0000256" key="9">
    <source>
        <dbReference type="ARBA" id="ARBA00047639"/>
    </source>
</evidence>
<name>A0A1G5PPN5_9RHOB</name>
<evidence type="ECO:0000313" key="14">
    <source>
        <dbReference type="Proteomes" id="UP000198767"/>
    </source>
</evidence>
<dbReference type="STRING" id="1156985.SAMN04488118_101440"/>
<reference evidence="13 14" key="1">
    <citation type="submission" date="2016-10" db="EMBL/GenBank/DDBJ databases">
        <authorList>
            <person name="de Groot N.N."/>
        </authorList>
    </citation>
    <scope>NUCLEOTIDE SEQUENCE [LARGE SCALE GENOMIC DNA]</scope>
    <source>
        <strain evidence="13 14">U95</strain>
    </source>
</reference>
<dbReference type="AlphaFoldDB" id="A0A1G5PPN5"/>
<dbReference type="PANTHER" id="PTHR11476:SF7">
    <property type="entry name" value="HISTIDINE--TRNA LIGASE"/>
    <property type="match status" value="1"/>
</dbReference>
<protein>
    <recommendedName>
        <fullName evidence="10">Histidine--tRNA ligase</fullName>
        <ecNumber evidence="10">6.1.1.21</ecNumber>
    </recommendedName>
    <alternativeName>
        <fullName evidence="10">Histidyl-tRNA synthetase</fullName>
        <shortName evidence="10">HisRS</shortName>
    </alternativeName>
</protein>
<keyword evidence="8 10" id="KW-0030">Aminoacyl-tRNA synthetase</keyword>
<dbReference type="GO" id="GO:0005737">
    <property type="term" value="C:cytoplasm"/>
    <property type="evidence" value="ECO:0007669"/>
    <property type="project" value="UniProtKB-SubCell"/>
</dbReference>
<dbReference type="GO" id="GO:0005524">
    <property type="term" value="F:ATP binding"/>
    <property type="evidence" value="ECO:0007669"/>
    <property type="project" value="UniProtKB-UniRule"/>
</dbReference>
<evidence type="ECO:0000256" key="11">
    <source>
        <dbReference type="PIRSR" id="PIRSR001549-1"/>
    </source>
</evidence>
<dbReference type="Gene3D" id="3.40.50.800">
    <property type="entry name" value="Anticodon-binding domain"/>
    <property type="match status" value="1"/>
</dbReference>
<feature type="binding site" evidence="11">
    <location>
        <begin position="93"/>
        <end position="95"/>
    </location>
    <ligand>
        <name>L-histidine</name>
        <dbReference type="ChEBI" id="CHEBI:57595"/>
    </ligand>
</feature>
<accession>A0A1G5PPN5</accession>
<evidence type="ECO:0000256" key="2">
    <source>
        <dbReference type="ARBA" id="ARBA00011738"/>
    </source>
</evidence>
<dbReference type="PIRSF" id="PIRSF001549">
    <property type="entry name" value="His-tRNA_synth"/>
    <property type="match status" value="1"/>
</dbReference>
<dbReference type="CDD" id="cd00773">
    <property type="entry name" value="HisRS-like_core"/>
    <property type="match status" value="1"/>
</dbReference>
<feature type="binding site" evidence="11">
    <location>
        <begin position="309"/>
        <end position="310"/>
    </location>
    <ligand>
        <name>L-histidine</name>
        <dbReference type="ChEBI" id="CHEBI:57595"/>
    </ligand>
</feature>
<gene>
    <name evidence="10" type="primary">hisS</name>
    <name evidence="13" type="ORF">SAMN04488118_101440</name>
</gene>
<dbReference type="CDD" id="cd00859">
    <property type="entry name" value="HisRS_anticodon"/>
    <property type="match status" value="1"/>
</dbReference>
<evidence type="ECO:0000256" key="1">
    <source>
        <dbReference type="ARBA" id="ARBA00008226"/>
    </source>
</evidence>
<dbReference type="Proteomes" id="UP000198767">
    <property type="component" value="Unassembled WGS sequence"/>
</dbReference>
<keyword evidence="6 10" id="KW-0067">ATP-binding</keyword>
<dbReference type="InterPro" id="IPR004154">
    <property type="entry name" value="Anticodon-bd"/>
</dbReference>
<feature type="binding site" evidence="11">
    <location>
        <position position="123"/>
    </location>
    <ligand>
        <name>L-histidine</name>
        <dbReference type="ChEBI" id="CHEBI:57595"/>
    </ligand>
</feature>
<dbReference type="InterPro" id="IPR006195">
    <property type="entry name" value="aa-tRNA-synth_II"/>
</dbReference>
<dbReference type="SUPFAM" id="SSF55681">
    <property type="entry name" value="Class II aaRS and biotin synthetases"/>
    <property type="match status" value="1"/>
</dbReference>
<dbReference type="GO" id="GO:0006427">
    <property type="term" value="P:histidyl-tRNA aminoacylation"/>
    <property type="evidence" value="ECO:0007669"/>
    <property type="project" value="UniProtKB-UniRule"/>
</dbReference>
<feature type="binding site" evidence="11">
    <location>
        <position position="305"/>
    </location>
    <ligand>
        <name>L-histidine</name>
        <dbReference type="ChEBI" id="CHEBI:57595"/>
    </ligand>
</feature>
<comment type="similarity">
    <text evidence="1 10">Belongs to the class-II aminoacyl-tRNA synthetase family.</text>
</comment>
<evidence type="ECO:0000256" key="8">
    <source>
        <dbReference type="ARBA" id="ARBA00023146"/>
    </source>
</evidence>
<dbReference type="InterPro" id="IPR004516">
    <property type="entry name" value="HisRS/HisZ"/>
</dbReference>
<dbReference type="PROSITE" id="PS50862">
    <property type="entry name" value="AA_TRNA_LIGASE_II"/>
    <property type="match status" value="1"/>
</dbReference>
<dbReference type="SUPFAM" id="SSF52954">
    <property type="entry name" value="Class II aaRS ABD-related"/>
    <property type="match status" value="1"/>
</dbReference>
<evidence type="ECO:0000256" key="3">
    <source>
        <dbReference type="ARBA" id="ARBA00022490"/>
    </source>
</evidence>
<feature type="binding site" evidence="11">
    <location>
        <position position="137"/>
    </location>
    <ligand>
        <name>L-histidine</name>
        <dbReference type="ChEBI" id="CHEBI:57595"/>
    </ligand>
</feature>
<evidence type="ECO:0000259" key="12">
    <source>
        <dbReference type="PROSITE" id="PS50862"/>
    </source>
</evidence>
<dbReference type="InterPro" id="IPR041715">
    <property type="entry name" value="HisRS-like_core"/>
</dbReference>
<dbReference type="InterPro" id="IPR033656">
    <property type="entry name" value="HisRS_anticodon"/>
</dbReference>
<feature type="domain" description="Aminoacyl-transfer RNA synthetases class-II family profile" evidence="12">
    <location>
        <begin position="17"/>
        <end position="383"/>
    </location>
</feature>
<keyword evidence="5 10" id="KW-0547">Nucleotide-binding</keyword>
<keyword evidence="4 10" id="KW-0436">Ligase</keyword>
<evidence type="ECO:0000256" key="10">
    <source>
        <dbReference type="HAMAP-Rule" id="MF_00127"/>
    </source>
</evidence>
<dbReference type="InterPro" id="IPR015807">
    <property type="entry name" value="His-tRNA-ligase"/>
</dbReference>
<proteinExistence type="inferred from homology"/>
<dbReference type="EMBL" id="FMWG01000001">
    <property type="protein sequence ID" value="SCZ51211.1"/>
    <property type="molecule type" value="Genomic_DNA"/>
</dbReference>
<dbReference type="OrthoDB" id="9800814at2"/>
<dbReference type="Gene3D" id="3.30.930.10">
    <property type="entry name" value="Bira Bifunctional Protein, Domain 2"/>
    <property type="match status" value="1"/>
</dbReference>
<keyword evidence="14" id="KW-1185">Reference proteome</keyword>
<dbReference type="PANTHER" id="PTHR11476">
    <property type="entry name" value="HISTIDYL-TRNA SYNTHETASE"/>
    <property type="match status" value="1"/>
</dbReference>
<dbReference type="GO" id="GO:0004821">
    <property type="term" value="F:histidine-tRNA ligase activity"/>
    <property type="evidence" value="ECO:0007669"/>
    <property type="project" value="UniProtKB-UniRule"/>
</dbReference>